<protein>
    <submittedName>
        <fullName evidence="3">Putative amidophosphoribosyltransferase</fullName>
    </submittedName>
</protein>
<evidence type="ECO:0000256" key="1">
    <source>
        <dbReference type="ARBA" id="ARBA00008007"/>
    </source>
</evidence>
<gene>
    <name evidence="3" type="ORF">EV378_4525</name>
</gene>
<name>A0A4R1HEN0_PSEEN</name>
<dbReference type="Gene3D" id="3.40.50.2020">
    <property type="match status" value="1"/>
</dbReference>
<comment type="caution">
    <text evidence="3">The sequence shown here is derived from an EMBL/GenBank/DDBJ whole genome shotgun (WGS) entry which is preliminary data.</text>
</comment>
<feature type="domain" description="Phosphoribosyltransferase" evidence="2">
    <location>
        <begin position="190"/>
        <end position="231"/>
    </location>
</feature>
<sequence>MLDGVTTVRSLLPALTDLLLPSACGGCGAAADGWCPACADAFDGPVVARPVRAGPPVLAAGRYRGPLRRAVLGFKERGRRDLGPALARLLVPVVAEVLPPAPDGPVWLVGAPSRRSSARARGGDHVARLCRELAARLGAAGLDARASPVLALHGRVRDSVGLDPDQRAANLDGAVRVARSGLPDPGHAGHILLVDDVVTTGATLDVCCEALRRNGLSVHAAVVLCDATGRRSPYRTVPGRARPAHPGGP</sequence>
<dbReference type="PANTHER" id="PTHR47505:SF1">
    <property type="entry name" value="DNA UTILIZATION PROTEIN YHGH"/>
    <property type="match status" value="1"/>
</dbReference>
<evidence type="ECO:0000313" key="4">
    <source>
        <dbReference type="Proteomes" id="UP000295560"/>
    </source>
</evidence>
<evidence type="ECO:0000259" key="2">
    <source>
        <dbReference type="Pfam" id="PF00156"/>
    </source>
</evidence>
<dbReference type="Pfam" id="PF00156">
    <property type="entry name" value="Pribosyltran"/>
    <property type="match status" value="1"/>
</dbReference>
<dbReference type="GO" id="GO:0016757">
    <property type="term" value="F:glycosyltransferase activity"/>
    <property type="evidence" value="ECO:0007669"/>
    <property type="project" value="UniProtKB-KW"/>
</dbReference>
<keyword evidence="3" id="KW-0808">Transferase</keyword>
<keyword evidence="4" id="KW-1185">Reference proteome</keyword>
<organism evidence="3 4">
    <name type="scientific">Pseudonocardia endophytica</name>
    <dbReference type="NCBI Taxonomy" id="401976"/>
    <lineage>
        <taxon>Bacteria</taxon>
        <taxon>Bacillati</taxon>
        <taxon>Actinomycetota</taxon>
        <taxon>Actinomycetes</taxon>
        <taxon>Pseudonocardiales</taxon>
        <taxon>Pseudonocardiaceae</taxon>
        <taxon>Pseudonocardia</taxon>
    </lineage>
</organism>
<evidence type="ECO:0000313" key="3">
    <source>
        <dbReference type="EMBL" id="TCK20564.1"/>
    </source>
</evidence>
<dbReference type="EMBL" id="SMFZ01000002">
    <property type="protein sequence ID" value="TCK20564.1"/>
    <property type="molecule type" value="Genomic_DNA"/>
</dbReference>
<proteinExistence type="inferred from homology"/>
<dbReference type="SUPFAM" id="SSF53271">
    <property type="entry name" value="PRTase-like"/>
    <property type="match status" value="1"/>
</dbReference>
<keyword evidence="3" id="KW-0328">Glycosyltransferase</keyword>
<dbReference type="CDD" id="cd06223">
    <property type="entry name" value="PRTases_typeI"/>
    <property type="match status" value="1"/>
</dbReference>
<dbReference type="InterPro" id="IPR029057">
    <property type="entry name" value="PRTase-like"/>
</dbReference>
<reference evidence="3 4" key="1">
    <citation type="submission" date="2019-03" db="EMBL/GenBank/DDBJ databases">
        <title>Sequencing the genomes of 1000 actinobacteria strains.</title>
        <authorList>
            <person name="Klenk H.-P."/>
        </authorList>
    </citation>
    <scope>NUCLEOTIDE SEQUENCE [LARGE SCALE GENOMIC DNA]</scope>
    <source>
        <strain evidence="3 4">DSM 44969</strain>
    </source>
</reference>
<dbReference type="InterPro" id="IPR000836">
    <property type="entry name" value="PRTase_dom"/>
</dbReference>
<dbReference type="InterPro" id="IPR051910">
    <property type="entry name" value="ComF/GntX_DNA_util-trans"/>
</dbReference>
<dbReference type="Proteomes" id="UP000295560">
    <property type="component" value="Unassembled WGS sequence"/>
</dbReference>
<dbReference type="AlphaFoldDB" id="A0A4R1HEN0"/>
<dbReference type="PANTHER" id="PTHR47505">
    <property type="entry name" value="DNA UTILIZATION PROTEIN YHGH"/>
    <property type="match status" value="1"/>
</dbReference>
<accession>A0A4R1HEN0</accession>
<comment type="similarity">
    <text evidence="1">Belongs to the ComF/GntX family.</text>
</comment>